<reference evidence="1 2" key="1">
    <citation type="submission" date="2018-03" db="EMBL/GenBank/DDBJ databases">
        <title>Diversity of phytobeneficial traits revealed by whole-genome analysis of worldwide-isolated phenazine-producing Pseudomonas spp.</title>
        <authorList>
            <person name="Biessy A."/>
            <person name="Novinscak A."/>
            <person name="Blom J."/>
            <person name="Leger G."/>
            <person name="Thomashow L.S."/>
            <person name="Cazorla F.M."/>
            <person name="Josic D."/>
            <person name="Filion M."/>
        </authorList>
    </citation>
    <scope>NUCLEOTIDE SEQUENCE [LARGE SCALE GENOMIC DNA]</scope>
    <source>
        <strain evidence="1 2">B25</strain>
    </source>
</reference>
<dbReference type="AlphaFoldDB" id="A0A3G7THW0"/>
<gene>
    <name evidence="1" type="ORF">C4K04_0248</name>
</gene>
<sequence length="209" mass="23622">MKITLDIEEAFGVIDYDNAGGLISHIDIALTEKFYETPKIKITNFILNTIDEPIIEQLTNQASPVIPESIISDGFILVKSALIEFEELDRLESELSIQIGDNKHTTQSSWGRKIQNNDRIYDLGGKLLFNPNISIKLCLITSKKIKLTYSTNDAILIDSYTDLTHEIEKANQEMKNKTSSTPATLFDIEVIKNHTKSDSDKGYNIYFES</sequence>
<protein>
    <submittedName>
        <fullName evidence="1">Uncharacterized protein</fullName>
    </submittedName>
</protein>
<organism evidence="1 2">
    <name type="scientific">Pseudomonas chlororaphis</name>
    <dbReference type="NCBI Taxonomy" id="587753"/>
    <lineage>
        <taxon>Bacteria</taxon>
        <taxon>Pseudomonadati</taxon>
        <taxon>Pseudomonadota</taxon>
        <taxon>Gammaproteobacteria</taxon>
        <taxon>Pseudomonadales</taxon>
        <taxon>Pseudomonadaceae</taxon>
        <taxon>Pseudomonas</taxon>
    </lineage>
</organism>
<name>A0A3G7THW0_9PSED</name>
<accession>A0A3G7THW0</accession>
<evidence type="ECO:0000313" key="2">
    <source>
        <dbReference type="Proteomes" id="UP000268048"/>
    </source>
</evidence>
<dbReference type="Proteomes" id="UP000268048">
    <property type="component" value="Chromosome"/>
</dbReference>
<dbReference type="RefSeq" id="WP_124318675.1">
    <property type="nucleotide sequence ID" value="NZ_CP027753.1"/>
</dbReference>
<proteinExistence type="predicted"/>
<dbReference type="EMBL" id="CP027753">
    <property type="protein sequence ID" value="AZE45952.1"/>
    <property type="molecule type" value="Genomic_DNA"/>
</dbReference>
<evidence type="ECO:0000313" key="1">
    <source>
        <dbReference type="EMBL" id="AZE45952.1"/>
    </source>
</evidence>